<evidence type="ECO:0000313" key="3">
    <source>
        <dbReference type="Proteomes" id="UP000271162"/>
    </source>
</evidence>
<name>A0A158QZF9_NIPBR</name>
<accession>A0A158QZF9</accession>
<reference evidence="4" key="1">
    <citation type="submission" date="2016-04" db="UniProtKB">
        <authorList>
            <consortium name="WormBaseParasite"/>
        </authorList>
    </citation>
    <scope>IDENTIFICATION</scope>
</reference>
<reference evidence="2 3" key="2">
    <citation type="submission" date="2018-11" db="EMBL/GenBank/DDBJ databases">
        <authorList>
            <consortium name="Pathogen Informatics"/>
        </authorList>
    </citation>
    <scope>NUCLEOTIDE SEQUENCE [LARGE SCALE GENOMIC DNA]</scope>
</reference>
<evidence type="ECO:0000313" key="2">
    <source>
        <dbReference type="EMBL" id="VDL73670.1"/>
    </source>
</evidence>
<keyword evidence="3" id="KW-1185">Reference proteome</keyword>
<dbReference type="STRING" id="27835.A0A158QZF9"/>
<evidence type="ECO:0000313" key="4">
    <source>
        <dbReference type="WBParaSite" id="NBR_0001008001-mRNA-1"/>
    </source>
</evidence>
<feature type="region of interest" description="Disordered" evidence="1">
    <location>
        <begin position="1"/>
        <end position="50"/>
    </location>
</feature>
<protein>
    <submittedName>
        <fullName evidence="4">DUF2807 domain-containing protein</fullName>
    </submittedName>
</protein>
<proteinExistence type="predicted"/>
<organism evidence="4">
    <name type="scientific">Nippostrongylus brasiliensis</name>
    <name type="common">Rat hookworm</name>
    <dbReference type="NCBI Taxonomy" id="27835"/>
    <lineage>
        <taxon>Eukaryota</taxon>
        <taxon>Metazoa</taxon>
        <taxon>Ecdysozoa</taxon>
        <taxon>Nematoda</taxon>
        <taxon>Chromadorea</taxon>
        <taxon>Rhabditida</taxon>
        <taxon>Rhabditina</taxon>
        <taxon>Rhabditomorpha</taxon>
        <taxon>Strongyloidea</taxon>
        <taxon>Heligmosomidae</taxon>
        <taxon>Nippostrongylus</taxon>
    </lineage>
</organism>
<feature type="compositionally biased region" description="Basic and acidic residues" evidence="1">
    <location>
        <begin position="41"/>
        <end position="50"/>
    </location>
</feature>
<dbReference type="AlphaFoldDB" id="A0A158QZF9"/>
<sequence>MLKSFATSGTESSLLNRSSTPKQPPSGSVPLDIPKTTPIRPVEEFPEFKPAPDSDAYSFVDDSLSIATSTGDESNLELDVVPEEEDLFLADVAEDASTIDDNIMSDKIHKVLVAKKGNVLVVDAYSLLVVGNIFNKDFVLNGKIQGIGLSHKLNVSRLELNDCLRLKNSEAPSIGKTEPQIDVNDVSAQLDDEVLAHLGAFVLSDEKPRSKVRFRVNVINSNIEIQVSDAC</sequence>
<dbReference type="EMBL" id="UYSL01020251">
    <property type="protein sequence ID" value="VDL73670.1"/>
    <property type="molecule type" value="Genomic_DNA"/>
</dbReference>
<feature type="compositionally biased region" description="Polar residues" evidence="1">
    <location>
        <begin position="1"/>
        <end position="21"/>
    </location>
</feature>
<gene>
    <name evidence="2" type="ORF">NBR_LOCUS10081</name>
</gene>
<evidence type="ECO:0000256" key="1">
    <source>
        <dbReference type="SAM" id="MobiDB-lite"/>
    </source>
</evidence>
<dbReference type="Proteomes" id="UP000271162">
    <property type="component" value="Unassembled WGS sequence"/>
</dbReference>
<dbReference type="WBParaSite" id="NBR_0001008001-mRNA-1">
    <property type="protein sequence ID" value="NBR_0001008001-mRNA-1"/>
    <property type="gene ID" value="NBR_0001008001"/>
</dbReference>